<dbReference type="GO" id="GO:0008270">
    <property type="term" value="F:zinc ion binding"/>
    <property type="evidence" value="ECO:0007669"/>
    <property type="project" value="InterPro"/>
</dbReference>
<name>A0A8H7TC81_9HELO</name>
<protein>
    <recommendedName>
        <fullName evidence="4">Xylanolytic transcriptional activator regulatory domain-containing protein</fullName>
    </recommendedName>
</protein>
<dbReference type="OrthoDB" id="2283488at2759"/>
<organism evidence="5 6">
    <name type="scientific">Cadophora malorum</name>
    <dbReference type="NCBI Taxonomy" id="108018"/>
    <lineage>
        <taxon>Eukaryota</taxon>
        <taxon>Fungi</taxon>
        <taxon>Dikarya</taxon>
        <taxon>Ascomycota</taxon>
        <taxon>Pezizomycotina</taxon>
        <taxon>Leotiomycetes</taxon>
        <taxon>Helotiales</taxon>
        <taxon>Ploettnerulaceae</taxon>
        <taxon>Cadophora</taxon>
    </lineage>
</organism>
<keyword evidence="6" id="KW-1185">Reference proteome</keyword>
<feature type="compositionally biased region" description="Polar residues" evidence="3">
    <location>
        <begin position="1"/>
        <end position="13"/>
    </location>
</feature>
<dbReference type="AlphaFoldDB" id="A0A8H7TC81"/>
<keyword evidence="1" id="KW-0539">Nucleus</keyword>
<sequence>MTSPAASGLSNVPCQYERHVERTSTPQSTSVRSQILDIYQQLEDEIGRIQPQSSFQNLGSRCVDLYMQYLFPIMPLVHERTLRLSLAMFSVDSGSTFLRQSPKSHSESSIQPSSDTSNLELCRLFALVTAVCAETCIVLPSHMLIDGARLANHFLRASRSCLNLQQDDDIESPNSSSVIIRYFHSNSVHAMGKAKVSWFLLGEAIRLAQAMNLHHEYALENMDPVEAQLRRNIFWQLHTGDKSAALLNNRPFILHEFTIRDNISVRHAPLDGYTLLDTTRPQNAEPYETRLMQSFHLCQNLWSLGAKLLLDFQLLQPFCTRKSPDPPPITDQQSSAILDAYVQFLSFTDDMPVWLKEIEDTQDVVDSNREYQRAGFWIQRINLQVTFQSLSLIVQQRFLDLKLLPLLGLSSEPVMIALKKTEIAREMLLAIQTAPFEFLQINGESCVEKIRQVGASLLQISQTIKNERIAKRAELELPNLLNILARLDSRASDLKQQYSATNLEGRTNILAAS</sequence>
<gene>
    <name evidence="5" type="ORF">IFR04_009653</name>
</gene>
<evidence type="ECO:0000259" key="4">
    <source>
        <dbReference type="SMART" id="SM00906"/>
    </source>
</evidence>
<evidence type="ECO:0000313" key="5">
    <source>
        <dbReference type="EMBL" id="KAG4417204.1"/>
    </source>
</evidence>
<evidence type="ECO:0000256" key="2">
    <source>
        <dbReference type="SAM" id="Coils"/>
    </source>
</evidence>
<dbReference type="InterPro" id="IPR007219">
    <property type="entry name" value="XnlR_reg_dom"/>
</dbReference>
<feature type="domain" description="Xylanolytic transcriptional activator regulatory" evidence="4">
    <location>
        <begin position="197"/>
        <end position="275"/>
    </location>
</feature>
<dbReference type="GO" id="GO:0003677">
    <property type="term" value="F:DNA binding"/>
    <property type="evidence" value="ECO:0007669"/>
    <property type="project" value="InterPro"/>
</dbReference>
<dbReference type="Proteomes" id="UP000664132">
    <property type="component" value="Unassembled WGS sequence"/>
</dbReference>
<feature type="region of interest" description="Disordered" evidence="3">
    <location>
        <begin position="1"/>
        <end position="29"/>
    </location>
</feature>
<evidence type="ECO:0000313" key="6">
    <source>
        <dbReference type="Proteomes" id="UP000664132"/>
    </source>
</evidence>
<reference evidence="5" key="1">
    <citation type="submission" date="2021-02" db="EMBL/GenBank/DDBJ databases">
        <title>Genome sequence Cadophora malorum strain M34.</title>
        <authorList>
            <person name="Stefanovic E."/>
            <person name="Vu D."/>
            <person name="Scully C."/>
            <person name="Dijksterhuis J."/>
            <person name="Roader J."/>
            <person name="Houbraken J."/>
        </authorList>
    </citation>
    <scope>NUCLEOTIDE SEQUENCE</scope>
    <source>
        <strain evidence="5">M34</strain>
    </source>
</reference>
<proteinExistence type="predicted"/>
<dbReference type="InterPro" id="IPR050797">
    <property type="entry name" value="Carb_Metab_Trans_Reg"/>
</dbReference>
<dbReference type="PANTHER" id="PTHR31668">
    <property type="entry name" value="GLUCOSE TRANSPORT TRANSCRIPTION REGULATOR RGT1-RELATED-RELATED"/>
    <property type="match status" value="1"/>
</dbReference>
<dbReference type="CDD" id="cd12148">
    <property type="entry name" value="fungal_TF_MHR"/>
    <property type="match status" value="1"/>
</dbReference>
<dbReference type="PANTHER" id="PTHR31668:SF30">
    <property type="entry name" value="ZN(II)2CYS6 TRANSCRIPTION FACTOR (EUROFUNG)"/>
    <property type="match status" value="1"/>
</dbReference>
<dbReference type="SMART" id="SM00906">
    <property type="entry name" value="Fungal_trans"/>
    <property type="match status" value="1"/>
</dbReference>
<comment type="caution">
    <text evidence="5">The sequence shown here is derived from an EMBL/GenBank/DDBJ whole genome shotgun (WGS) entry which is preliminary data.</text>
</comment>
<evidence type="ECO:0000256" key="1">
    <source>
        <dbReference type="ARBA" id="ARBA00023242"/>
    </source>
</evidence>
<dbReference type="EMBL" id="JAFJYH010000161">
    <property type="protein sequence ID" value="KAG4417204.1"/>
    <property type="molecule type" value="Genomic_DNA"/>
</dbReference>
<accession>A0A8H7TC81</accession>
<dbReference type="GO" id="GO:0006351">
    <property type="term" value="P:DNA-templated transcription"/>
    <property type="evidence" value="ECO:0007669"/>
    <property type="project" value="InterPro"/>
</dbReference>
<feature type="coiled-coil region" evidence="2">
    <location>
        <begin position="470"/>
        <end position="504"/>
    </location>
</feature>
<evidence type="ECO:0000256" key="3">
    <source>
        <dbReference type="SAM" id="MobiDB-lite"/>
    </source>
</evidence>
<keyword evidence="2" id="KW-0175">Coiled coil</keyword>
<dbReference type="Pfam" id="PF04082">
    <property type="entry name" value="Fungal_trans"/>
    <property type="match status" value="1"/>
</dbReference>